<dbReference type="InterPro" id="IPR005151">
    <property type="entry name" value="Tail-specific_protease"/>
</dbReference>
<dbReference type="Pfam" id="PF03572">
    <property type="entry name" value="Peptidase_S41"/>
    <property type="match status" value="1"/>
</dbReference>
<proteinExistence type="predicted"/>
<dbReference type="Gene3D" id="3.90.226.10">
    <property type="entry name" value="2-enoyl-CoA Hydratase, Chain A, domain 1"/>
    <property type="match status" value="1"/>
</dbReference>
<evidence type="ECO:0000313" key="3">
    <source>
        <dbReference type="EMBL" id="NLR63458.1"/>
    </source>
</evidence>
<dbReference type="RefSeq" id="WP_168869456.1">
    <property type="nucleotide sequence ID" value="NZ_JABAIA010000001.1"/>
</dbReference>
<dbReference type="GO" id="GO:0008236">
    <property type="term" value="F:serine-type peptidase activity"/>
    <property type="evidence" value="ECO:0007669"/>
    <property type="project" value="InterPro"/>
</dbReference>
<organism evidence="3 4">
    <name type="scientific">Chitinophaga varians</name>
    <dbReference type="NCBI Taxonomy" id="2202339"/>
    <lineage>
        <taxon>Bacteria</taxon>
        <taxon>Pseudomonadati</taxon>
        <taxon>Bacteroidota</taxon>
        <taxon>Chitinophagia</taxon>
        <taxon>Chitinophagales</taxon>
        <taxon>Chitinophagaceae</taxon>
        <taxon>Chitinophaga</taxon>
    </lineage>
</organism>
<name>A0A847RRD2_9BACT</name>
<keyword evidence="4" id="KW-1185">Reference proteome</keyword>
<feature type="chain" id="PRO_5032365396" description="Tail specific protease domain-containing protein" evidence="1">
    <location>
        <begin position="24"/>
        <end position="505"/>
    </location>
</feature>
<dbReference type="InterPro" id="IPR029045">
    <property type="entry name" value="ClpP/crotonase-like_dom_sf"/>
</dbReference>
<dbReference type="EMBL" id="JABAIA010000001">
    <property type="protein sequence ID" value="NLR63458.1"/>
    <property type="molecule type" value="Genomic_DNA"/>
</dbReference>
<protein>
    <recommendedName>
        <fullName evidence="2">Tail specific protease domain-containing protein</fullName>
    </recommendedName>
</protein>
<dbReference type="GO" id="GO:0007165">
    <property type="term" value="P:signal transduction"/>
    <property type="evidence" value="ECO:0007669"/>
    <property type="project" value="TreeGrafter"/>
</dbReference>
<evidence type="ECO:0000256" key="1">
    <source>
        <dbReference type="SAM" id="SignalP"/>
    </source>
</evidence>
<feature type="domain" description="Tail specific protease" evidence="2">
    <location>
        <begin position="273"/>
        <end position="478"/>
    </location>
</feature>
<accession>A0A847RRD2</accession>
<dbReference type="AlphaFoldDB" id="A0A847RRD2"/>
<dbReference type="GO" id="GO:0030288">
    <property type="term" value="C:outer membrane-bounded periplasmic space"/>
    <property type="evidence" value="ECO:0007669"/>
    <property type="project" value="TreeGrafter"/>
</dbReference>
<dbReference type="GO" id="GO:0006508">
    <property type="term" value="P:proteolysis"/>
    <property type="evidence" value="ECO:0007669"/>
    <property type="project" value="InterPro"/>
</dbReference>
<reference evidence="3 4" key="1">
    <citation type="submission" date="2020-04" db="EMBL/GenBank/DDBJ databases">
        <authorList>
            <person name="Yin C."/>
        </authorList>
    </citation>
    <scope>NUCLEOTIDE SEQUENCE [LARGE SCALE GENOMIC DNA]</scope>
    <source>
        <strain evidence="3 4">Ae27</strain>
    </source>
</reference>
<evidence type="ECO:0000313" key="4">
    <source>
        <dbReference type="Proteomes" id="UP000570474"/>
    </source>
</evidence>
<gene>
    <name evidence="3" type="ORF">HGH92_03985</name>
</gene>
<dbReference type="Proteomes" id="UP000570474">
    <property type="component" value="Unassembled WGS sequence"/>
</dbReference>
<dbReference type="PANTHER" id="PTHR32060:SF30">
    <property type="entry name" value="CARBOXY-TERMINAL PROCESSING PROTEASE CTPA"/>
    <property type="match status" value="1"/>
</dbReference>
<dbReference type="PROSITE" id="PS51257">
    <property type="entry name" value="PROKAR_LIPOPROTEIN"/>
    <property type="match status" value="1"/>
</dbReference>
<dbReference type="PANTHER" id="PTHR32060">
    <property type="entry name" value="TAIL-SPECIFIC PROTEASE"/>
    <property type="match status" value="1"/>
</dbReference>
<dbReference type="SUPFAM" id="SSF52096">
    <property type="entry name" value="ClpP/crotonase"/>
    <property type="match status" value="1"/>
</dbReference>
<comment type="caution">
    <text evidence="3">The sequence shown here is derived from an EMBL/GenBank/DDBJ whole genome shotgun (WGS) entry which is preliminary data.</text>
</comment>
<dbReference type="GO" id="GO:0004175">
    <property type="term" value="F:endopeptidase activity"/>
    <property type="evidence" value="ECO:0007669"/>
    <property type="project" value="TreeGrafter"/>
</dbReference>
<feature type="signal peptide" evidence="1">
    <location>
        <begin position="1"/>
        <end position="23"/>
    </location>
</feature>
<sequence>MKTTTKVPLQVILCITLFFVVLTSCNHQNGHDKTPGNDSTGLLLSENSMQADLSVLFTAFKDIHPAYGLYTPADSVAKLYHSIAGTLRQPVSEDEFITRISPLVSALKCGHTQIKHSANYKPYTGDKTFHLPFKVLVQDDKAWVTYHQVEALHTGDELLSVNDVPVADIIRHGSDLYAMDGNNHTFKELFLSEYDGFEDACNKCYRWAPPYRIRIRTKDGSEKAVTVDTVSSKIPQAEPVKEIDSYNGWAVSGATEYLPLRYLPGASLACFEVHTYQYEDTAIYQKAFREIHEKGINNLIIDLRHNTGGDIRVAAKLLTYLADAPFQMVGDVWSRVPDPTKTAFERYFNPEISNSFTQSFKPRDIKTDGHYLVGFRPVFGDLMGSTRLAPTDHYTGNLFVLTDGATFSSGAHTAAAIKQYCRKAVFIGRETGGGSEGCSGGTIQHLTLPNTGIQVDFPLLRLVSVLKHPVKGQGILPDKIIHLTPADVVTHNDPDIKAAIGLISL</sequence>
<keyword evidence="1" id="KW-0732">Signal</keyword>
<evidence type="ECO:0000259" key="2">
    <source>
        <dbReference type="Pfam" id="PF03572"/>
    </source>
</evidence>